<sequence>MTTTAESSAEIGRRWIFQSYWGFGQAPSATDFDAYGKALLICAKGDGDLADEERAYAVGLIAGMHGPDDVVELLKTYSGDDEIQAVIAQTQGVQASAGCLLYDTIRVSAADGDLAPGELERIGALADALGVGRGTVDELVEIYTQEHALVQRRLGACYPDPGNRPF</sequence>
<accession>A0ABQ5NRP8</accession>
<gene>
    <name evidence="1" type="ORF">SYYSPA8_01125</name>
</gene>
<protein>
    <submittedName>
        <fullName evidence="1">Tellurium resistance protein</fullName>
    </submittedName>
</protein>
<dbReference type="Gene3D" id="1.10.3680.10">
    <property type="entry name" value="TerB-like"/>
    <property type="match status" value="1"/>
</dbReference>
<evidence type="ECO:0000313" key="2">
    <source>
        <dbReference type="Proteomes" id="UP001291653"/>
    </source>
</evidence>
<organism evidence="1 2">
    <name type="scientific">Streptomyces yaizuensis</name>
    <dbReference type="NCBI Taxonomy" id="2989713"/>
    <lineage>
        <taxon>Bacteria</taxon>
        <taxon>Bacillati</taxon>
        <taxon>Actinomycetota</taxon>
        <taxon>Actinomycetes</taxon>
        <taxon>Kitasatosporales</taxon>
        <taxon>Streptomycetaceae</taxon>
        <taxon>Streptomyces</taxon>
    </lineage>
</organism>
<proteinExistence type="predicted"/>
<dbReference type="EMBL" id="BSBI01000001">
    <property type="protein sequence ID" value="GLF92844.1"/>
    <property type="molecule type" value="Genomic_DNA"/>
</dbReference>
<comment type="caution">
    <text evidence="1">The sequence shown here is derived from an EMBL/GenBank/DDBJ whole genome shotgun (WGS) entry which is preliminary data.</text>
</comment>
<dbReference type="InterPro" id="IPR029024">
    <property type="entry name" value="TerB-like"/>
</dbReference>
<dbReference type="SUPFAM" id="SSF158682">
    <property type="entry name" value="TerB-like"/>
    <property type="match status" value="1"/>
</dbReference>
<reference evidence="1 2" key="1">
    <citation type="submission" date="2022-10" db="EMBL/GenBank/DDBJ databases">
        <title>Draft genome sequence of Streptomyces sp. YSPA8.</title>
        <authorList>
            <person name="Moriuchi R."/>
            <person name="Dohra H."/>
            <person name="Yamamura H."/>
            <person name="Kodani S."/>
        </authorList>
    </citation>
    <scope>NUCLEOTIDE SEQUENCE [LARGE SCALE GENOMIC DNA]</scope>
    <source>
        <strain evidence="1 2">YSPA8</strain>
    </source>
</reference>
<dbReference type="Proteomes" id="UP001291653">
    <property type="component" value="Unassembled WGS sequence"/>
</dbReference>
<keyword evidence="2" id="KW-1185">Reference proteome</keyword>
<name>A0ABQ5NRP8_9ACTN</name>
<dbReference type="RefSeq" id="WP_323444965.1">
    <property type="nucleotide sequence ID" value="NZ_BSBI01000001.1"/>
</dbReference>
<evidence type="ECO:0000313" key="1">
    <source>
        <dbReference type="EMBL" id="GLF92844.1"/>
    </source>
</evidence>